<evidence type="ECO:0000313" key="4">
    <source>
        <dbReference type="Proteomes" id="UP000053317"/>
    </source>
</evidence>
<dbReference type="EMBL" id="LCWF01000066">
    <property type="protein sequence ID" value="KKY23580.1"/>
    <property type="molecule type" value="Genomic_DNA"/>
</dbReference>
<dbReference type="SUPFAM" id="SSF81383">
    <property type="entry name" value="F-box domain"/>
    <property type="match status" value="1"/>
</dbReference>
<reference evidence="3 4" key="2">
    <citation type="submission" date="2015-05" db="EMBL/GenBank/DDBJ databases">
        <authorList>
            <person name="Morales-Cruz A."/>
            <person name="Amrine K.C."/>
            <person name="Cantu D."/>
        </authorList>
    </citation>
    <scope>NUCLEOTIDE SEQUENCE [LARGE SCALE GENOMIC DNA]</scope>
    <source>
        <strain evidence="3">UCRPC4</strain>
    </source>
</reference>
<evidence type="ECO:0000259" key="2">
    <source>
        <dbReference type="PROSITE" id="PS50181"/>
    </source>
</evidence>
<protein>
    <submittedName>
        <fullName evidence="3">Putative f-box domain-containing protein</fullName>
    </submittedName>
</protein>
<dbReference type="OrthoDB" id="3226064at2759"/>
<evidence type="ECO:0000256" key="1">
    <source>
        <dbReference type="SAM" id="Coils"/>
    </source>
</evidence>
<keyword evidence="1" id="KW-0175">Coiled coil</keyword>
<dbReference type="Gene3D" id="1.20.1280.50">
    <property type="match status" value="1"/>
</dbReference>
<feature type="domain" description="F-box" evidence="2">
    <location>
        <begin position="11"/>
        <end position="59"/>
    </location>
</feature>
<reference evidence="3 4" key="1">
    <citation type="submission" date="2015-05" db="EMBL/GenBank/DDBJ databases">
        <title>Distinctive expansion of gene families associated with plant cell wall degradation and secondary metabolism in the genomes of grapevine trunk pathogens.</title>
        <authorList>
            <person name="Lawrence D.P."/>
            <person name="Travadon R."/>
            <person name="Rolshausen P.E."/>
            <person name="Baumgartner K."/>
        </authorList>
    </citation>
    <scope>NUCLEOTIDE SEQUENCE [LARGE SCALE GENOMIC DNA]</scope>
    <source>
        <strain evidence="3">UCRPC4</strain>
    </source>
</reference>
<keyword evidence="4" id="KW-1185">Reference proteome</keyword>
<dbReference type="Pfam" id="PF00646">
    <property type="entry name" value="F-box"/>
    <property type="match status" value="1"/>
</dbReference>
<evidence type="ECO:0000313" key="3">
    <source>
        <dbReference type="EMBL" id="KKY23580.1"/>
    </source>
</evidence>
<dbReference type="InterPro" id="IPR036047">
    <property type="entry name" value="F-box-like_dom_sf"/>
</dbReference>
<accession>A0A0G2H490</accession>
<comment type="caution">
    <text evidence="3">The sequence shown here is derived from an EMBL/GenBank/DDBJ whole genome shotgun (WGS) entry which is preliminary data.</text>
</comment>
<dbReference type="Proteomes" id="UP000053317">
    <property type="component" value="Unassembled WGS sequence"/>
</dbReference>
<dbReference type="AlphaFoldDB" id="A0A0G2H490"/>
<organism evidence="3 4">
    <name type="scientific">Phaeomoniella chlamydospora</name>
    <name type="common">Phaeoacremonium chlamydosporum</name>
    <dbReference type="NCBI Taxonomy" id="158046"/>
    <lineage>
        <taxon>Eukaryota</taxon>
        <taxon>Fungi</taxon>
        <taxon>Dikarya</taxon>
        <taxon>Ascomycota</taxon>
        <taxon>Pezizomycotina</taxon>
        <taxon>Eurotiomycetes</taxon>
        <taxon>Chaetothyriomycetidae</taxon>
        <taxon>Phaeomoniellales</taxon>
        <taxon>Phaeomoniellaceae</taxon>
        <taxon>Phaeomoniella</taxon>
    </lineage>
</organism>
<dbReference type="CDD" id="cd09917">
    <property type="entry name" value="F-box_SF"/>
    <property type="match status" value="1"/>
</dbReference>
<feature type="coiled-coil region" evidence="1">
    <location>
        <begin position="107"/>
        <end position="134"/>
    </location>
</feature>
<dbReference type="PROSITE" id="PS50181">
    <property type="entry name" value="FBOX"/>
    <property type="match status" value="1"/>
</dbReference>
<name>A0A0G2H490_PHACM</name>
<dbReference type="InterPro" id="IPR001810">
    <property type="entry name" value="F-box_dom"/>
</dbReference>
<sequence length="528" mass="60169">MDLLGSSLSGPNRLLELAPEIIQHILEYLKPKDVLSLSQTCSTARQFTLPSNQLLWQTCFIQEFDDPRIAWETWLPTARRNNAKIEEEWDWYTELRKRYIAIRAIVSEDAEKRKENYEENIATLISMVETASRLKVDKRSHESLNMNELMYAFEYSPSTEFFIHDFHTDRESSLLPLLITSTNISRPLTRSMVSNGLSQSASDLASRFHIVHGLTARERQSRSAKGAARSLVYDWFLTGPSADYGPFKQDDPGEVNWKLLEAIYSVITRNFELVTDSRIHFPQGFQYNVAFHHRLADDKDWANIEGGLVGTYSFLDYTDLFHYNVAYRPGFRPQLDDNVEAYGDLMRLDLKLDNSLVTDPRLQTELPFCDDLPKLFFSGVSRSHEELDATALILVRGFAALVKNGKQVRWRFIIAYGGEDQWQLEGVQPGGPQTGGIFGLWSHCGHEANGPIGPFCYYPALNGGTIPSHGSTQEYNGCLSEITISTDLQTQQENEHEYTNVKSLRHRVSLQIAQQGQDIKVQAGLRRI</sequence>
<proteinExistence type="predicted"/>
<gene>
    <name evidence="3" type="ORF">UCRPC4_g02843</name>
</gene>